<dbReference type="GO" id="GO:0030688">
    <property type="term" value="C:preribosome, small subunit precursor"/>
    <property type="evidence" value="ECO:0007669"/>
    <property type="project" value="EnsemblFungi"/>
</dbReference>
<evidence type="ECO:0000313" key="7">
    <source>
        <dbReference type="EMBL" id="OAG29569.1"/>
    </source>
</evidence>
<comment type="caution">
    <text evidence="7">The sequence shown here is derived from an EMBL/GenBank/DDBJ whole genome shotgun (WGS) entry which is preliminary data.</text>
</comment>
<dbReference type="GO" id="GO:0003735">
    <property type="term" value="F:structural constituent of ribosome"/>
    <property type="evidence" value="ECO:0007669"/>
    <property type="project" value="EnsemblFungi"/>
</dbReference>
<sequence length="246" mass="27277">MDPRMNKIARRERRNTRMADDLVIVNQGVMYAELNEFFSKHLQNDGYAGMDYKPYASPIEITLKLGKPTNVLEHNKLRIKQLISLIQMRFGLPEGSVSIFVEQVKNRALSPQIQAEMIREKLGTAIPVRRAVSSALRTIMEGGAAGVQVIVSGKIRGQRAKSYKVSSGTLLHSGNATNDYVKKAQSSILLKQGVLGIKVAITLNHDPTGKNGAAAQHPTKITIFSREELAEMNKTKPAAKTYHQRK</sequence>
<dbReference type="EMBL" id="LTDL01000040">
    <property type="protein sequence ID" value="OAG29569.1"/>
    <property type="molecule type" value="Genomic_DNA"/>
</dbReference>
<dbReference type="Pfam" id="PF00189">
    <property type="entry name" value="Ribosomal_S3_C"/>
    <property type="match status" value="1"/>
</dbReference>
<evidence type="ECO:0000256" key="1">
    <source>
        <dbReference type="ARBA" id="ARBA00010761"/>
    </source>
</evidence>
<dbReference type="InterPro" id="IPR057258">
    <property type="entry name" value="Ribosomal_uS3"/>
</dbReference>
<feature type="domain" description="Small ribosomal subunit protein uS3 C-terminal" evidence="6">
    <location>
        <begin position="118"/>
        <end position="201"/>
    </location>
</feature>
<comment type="similarity">
    <text evidence="1">Belongs to the universal ribosomal protein uS3 family.</text>
</comment>
<evidence type="ECO:0000256" key="2">
    <source>
        <dbReference type="ARBA" id="ARBA00022884"/>
    </source>
</evidence>
<dbReference type="InterPro" id="IPR005703">
    <property type="entry name" value="Ribosomal_uS3_euk/arc"/>
</dbReference>
<dbReference type="GO" id="GO:0002181">
    <property type="term" value="P:cytoplasmic translation"/>
    <property type="evidence" value="ECO:0007669"/>
    <property type="project" value="EnsemblFungi"/>
</dbReference>
<protein>
    <recommendedName>
        <fullName evidence="5">40S ribosomal protein S3</fullName>
    </recommendedName>
</protein>
<dbReference type="AlphaFoldDB" id="A0A177EF00"/>
<evidence type="ECO:0000256" key="3">
    <source>
        <dbReference type="ARBA" id="ARBA00022980"/>
    </source>
</evidence>
<dbReference type="NCBIfam" id="TIGR01008">
    <property type="entry name" value="uS3_euk_arch"/>
    <property type="match status" value="1"/>
</dbReference>
<dbReference type="PANTHER" id="PTHR11760">
    <property type="entry name" value="30S/40S RIBOSOMAL PROTEIN S3"/>
    <property type="match status" value="1"/>
</dbReference>
<dbReference type="Gene3D" id="3.30.1140.32">
    <property type="entry name" value="Ribosomal protein S3, C-terminal domain"/>
    <property type="match status" value="1"/>
</dbReference>
<evidence type="ECO:0000256" key="5">
    <source>
        <dbReference type="ARBA" id="ARBA00035408"/>
    </source>
</evidence>
<dbReference type="GO" id="GO:0005634">
    <property type="term" value="C:nucleus"/>
    <property type="evidence" value="ECO:0007669"/>
    <property type="project" value="TreeGrafter"/>
</dbReference>
<dbReference type="GO" id="GO:0070651">
    <property type="term" value="P:nonfunctional rRNA decay"/>
    <property type="evidence" value="ECO:0007669"/>
    <property type="project" value="EnsemblFungi"/>
</dbReference>
<dbReference type="GO" id="GO:1990145">
    <property type="term" value="P:maintenance of translational fidelity"/>
    <property type="evidence" value="ECO:0007669"/>
    <property type="project" value="EnsemblFungi"/>
</dbReference>
<evidence type="ECO:0000313" key="8">
    <source>
        <dbReference type="Proteomes" id="UP000185944"/>
    </source>
</evidence>
<organism evidence="7 8">
    <name type="scientific">Nematocida displodere</name>
    <dbReference type="NCBI Taxonomy" id="1805483"/>
    <lineage>
        <taxon>Eukaryota</taxon>
        <taxon>Fungi</taxon>
        <taxon>Fungi incertae sedis</taxon>
        <taxon>Microsporidia</taxon>
        <taxon>Nematocida</taxon>
    </lineage>
</organism>
<dbReference type="RefSeq" id="XP_067544217.1">
    <property type="nucleotide sequence ID" value="XM_067688120.1"/>
</dbReference>
<dbReference type="STRING" id="1805483.A0A177EF00"/>
<keyword evidence="3 7" id="KW-0689">Ribosomal protein</keyword>
<dbReference type="GO" id="GO:0003723">
    <property type="term" value="F:RNA binding"/>
    <property type="evidence" value="ECO:0007669"/>
    <property type="project" value="UniProtKB-KW"/>
</dbReference>
<proteinExistence type="inferred from homology"/>
<dbReference type="GO" id="GO:0022627">
    <property type="term" value="C:cytosolic small ribosomal subunit"/>
    <property type="evidence" value="ECO:0007669"/>
    <property type="project" value="EnsemblFungi"/>
</dbReference>
<keyword evidence="2" id="KW-0694">RNA-binding</keyword>
<dbReference type="SUPFAM" id="SSF54814">
    <property type="entry name" value="Prokaryotic type KH domain (KH-domain type II)"/>
    <property type="match status" value="1"/>
</dbReference>
<dbReference type="InterPro" id="IPR001351">
    <property type="entry name" value="Ribosomal_uS3_C"/>
</dbReference>
<dbReference type="SUPFAM" id="SSF54821">
    <property type="entry name" value="Ribosomal protein S3 C-terminal domain"/>
    <property type="match status" value="1"/>
</dbReference>
<dbReference type="GeneID" id="93647052"/>
<dbReference type="Gene3D" id="3.30.300.20">
    <property type="match status" value="1"/>
</dbReference>
<dbReference type="GO" id="GO:0003906">
    <property type="term" value="F:DNA-(apurinic or apyrimidinic site) endonuclease activity"/>
    <property type="evidence" value="ECO:0007669"/>
    <property type="project" value="EnsemblFungi"/>
</dbReference>
<dbReference type="OrthoDB" id="10248446at2759"/>
<name>A0A177EF00_9MICR</name>
<dbReference type="InterPro" id="IPR009019">
    <property type="entry name" value="KH_sf_prok-type"/>
</dbReference>
<dbReference type="GO" id="GO:0000056">
    <property type="term" value="P:ribosomal small subunit export from nucleus"/>
    <property type="evidence" value="ECO:0007669"/>
    <property type="project" value="EnsemblFungi"/>
</dbReference>
<evidence type="ECO:0000259" key="6">
    <source>
        <dbReference type="Pfam" id="PF00189"/>
    </source>
</evidence>
<accession>A0A177EF00</accession>
<keyword evidence="8" id="KW-1185">Reference proteome</keyword>
<reference evidence="7 8" key="1">
    <citation type="submission" date="2016-02" db="EMBL/GenBank/DDBJ databases">
        <title>Discovery of a natural microsporidian pathogen with a broad tissue tropism in Caenorhabditis elegans.</title>
        <authorList>
            <person name="Luallen R.J."/>
            <person name="Reinke A.W."/>
            <person name="Tong L."/>
            <person name="Botts M.R."/>
            <person name="Felix M.-A."/>
            <person name="Troemel E.R."/>
        </authorList>
    </citation>
    <scope>NUCLEOTIDE SEQUENCE [LARGE SCALE GENOMIC DNA]</scope>
    <source>
        <strain evidence="7 8">JUm2807</strain>
    </source>
</reference>
<dbReference type="VEuPathDB" id="MicrosporidiaDB:NEDG_00702"/>
<keyword evidence="4" id="KW-0687">Ribonucleoprotein</keyword>
<dbReference type="PANTHER" id="PTHR11760:SF32">
    <property type="entry name" value="SMALL RIBOSOMAL SUBUNIT PROTEIN US3"/>
    <property type="match status" value="1"/>
</dbReference>
<gene>
    <name evidence="7" type="ORF">NEDG_00702</name>
</gene>
<dbReference type="CDD" id="cd02413">
    <property type="entry name" value="KH-II_40S_S3"/>
    <property type="match status" value="1"/>
</dbReference>
<dbReference type="InterPro" id="IPR036419">
    <property type="entry name" value="Ribosomal_S3_C_sf"/>
</dbReference>
<dbReference type="Proteomes" id="UP000185944">
    <property type="component" value="Unassembled WGS sequence"/>
</dbReference>
<dbReference type="InterPro" id="IPR015946">
    <property type="entry name" value="KH_dom-like_a/b"/>
</dbReference>
<evidence type="ECO:0000256" key="4">
    <source>
        <dbReference type="ARBA" id="ARBA00023274"/>
    </source>
</evidence>